<dbReference type="InterPro" id="IPR036412">
    <property type="entry name" value="HAD-like_sf"/>
</dbReference>
<evidence type="ECO:0000256" key="3">
    <source>
        <dbReference type="ARBA" id="ARBA00022553"/>
    </source>
</evidence>
<dbReference type="SUPFAM" id="SSF47336">
    <property type="entry name" value="ACP-like"/>
    <property type="match status" value="1"/>
</dbReference>
<feature type="compositionally biased region" description="Polar residues" evidence="4">
    <location>
        <begin position="823"/>
        <end position="836"/>
    </location>
</feature>
<dbReference type="Pfam" id="PF00550">
    <property type="entry name" value="PP-binding"/>
    <property type="match status" value="1"/>
</dbReference>
<dbReference type="GO" id="GO:0032259">
    <property type="term" value="P:methylation"/>
    <property type="evidence" value="ECO:0007669"/>
    <property type="project" value="UniProtKB-KW"/>
</dbReference>
<dbReference type="SUPFAM" id="SSF56784">
    <property type="entry name" value="HAD-like"/>
    <property type="match status" value="1"/>
</dbReference>
<dbReference type="InterPro" id="IPR029063">
    <property type="entry name" value="SAM-dependent_MTases_sf"/>
</dbReference>
<dbReference type="Pfam" id="PF05050">
    <property type="entry name" value="Methyltransf_21"/>
    <property type="match status" value="1"/>
</dbReference>
<feature type="domain" description="Carrier" evidence="5">
    <location>
        <begin position="752"/>
        <end position="826"/>
    </location>
</feature>
<keyword evidence="3" id="KW-0597">Phosphoprotein</keyword>
<name>A0A6B3NC55_9CYAN</name>
<keyword evidence="6" id="KW-0489">Methyltransferase</keyword>
<evidence type="ECO:0000256" key="1">
    <source>
        <dbReference type="ARBA" id="ARBA00001957"/>
    </source>
</evidence>
<dbReference type="NCBIfam" id="TIGR01444">
    <property type="entry name" value="fkbM_fam"/>
    <property type="match status" value="1"/>
</dbReference>
<dbReference type="SUPFAM" id="SSF53335">
    <property type="entry name" value="S-adenosyl-L-methionine-dependent methyltransferases"/>
    <property type="match status" value="1"/>
</dbReference>
<dbReference type="NCBIfam" id="TIGR01686">
    <property type="entry name" value="FkbH"/>
    <property type="match status" value="1"/>
</dbReference>
<dbReference type="InterPro" id="IPR006342">
    <property type="entry name" value="FkbM_mtfrase"/>
</dbReference>
<dbReference type="InterPro" id="IPR010033">
    <property type="entry name" value="HAD_SF_ppase_IIIC"/>
</dbReference>
<feature type="non-terminal residue" evidence="6">
    <location>
        <position position="1"/>
    </location>
</feature>
<evidence type="ECO:0000256" key="4">
    <source>
        <dbReference type="SAM" id="MobiDB-lite"/>
    </source>
</evidence>
<dbReference type="AlphaFoldDB" id="A0A6B3NC55"/>
<feature type="compositionally biased region" description="Basic residues" evidence="4">
    <location>
        <begin position="844"/>
        <end position="863"/>
    </location>
</feature>
<dbReference type="Gene3D" id="3.40.50.1000">
    <property type="entry name" value="HAD superfamily/HAD-like"/>
    <property type="match status" value="1"/>
</dbReference>
<evidence type="ECO:0000313" key="6">
    <source>
        <dbReference type="EMBL" id="NER28515.1"/>
    </source>
</evidence>
<dbReference type="InterPro" id="IPR010037">
    <property type="entry name" value="FkbH_domain"/>
</dbReference>
<dbReference type="FunFam" id="1.10.1200.10:FF:000005">
    <property type="entry name" value="Nonribosomal peptide synthetase 1"/>
    <property type="match status" value="1"/>
</dbReference>
<keyword evidence="6" id="KW-0808">Transferase</keyword>
<dbReference type="PANTHER" id="PTHR34203:SF15">
    <property type="entry name" value="SLL1173 PROTEIN"/>
    <property type="match status" value="1"/>
</dbReference>
<dbReference type="InterPro" id="IPR023214">
    <property type="entry name" value="HAD_sf"/>
</dbReference>
<dbReference type="PROSITE" id="PS50075">
    <property type="entry name" value="CARRIER"/>
    <property type="match status" value="1"/>
</dbReference>
<protein>
    <submittedName>
        <fullName evidence="6">FkbM family methyltransferase</fullName>
    </submittedName>
</protein>
<reference evidence="6" key="1">
    <citation type="submission" date="2019-11" db="EMBL/GenBank/DDBJ databases">
        <title>Genomic insights into an expanded diversity of filamentous marine cyanobacteria reveals the extraordinary biosynthetic potential of Moorea and Okeania.</title>
        <authorList>
            <person name="Ferreira Leao T."/>
            <person name="Wang M."/>
            <person name="Moss N."/>
            <person name="Da Silva R."/>
            <person name="Sanders J."/>
            <person name="Nurk S."/>
            <person name="Gurevich A."/>
            <person name="Humphrey G."/>
            <person name="Reher R."/>
            <person name="Zhu Q."/>
            <person name="Belda-Ferre P."/>
            <person name="Glukhov E."/>
            <person name="Rex R."/>
            <person name="Dorrestein P.C."/>
            <person name="Knight R."/>
            <person name="Pevzner P."/>
            <person name="Gerwick W.H."/>
            <person name="Gerwick L."/>
        </authorList>
    </citation>
    <scope>NUCLEOTIDE SEQUENCE</scope>
    <source>
        <strain evidence="6">SIO1C4</strain>
    </source>
</reference>
<dbReference type="InterPro" id="IPR009081">
    <property type="entry name" value="PP-bd_ACP"/>
</dbReference>
<gene>
    <name evidence="6" type="ORF">F6J89_13005</name>
</gene>
<dbReference type="NCBIfam" id="TIGR01681">
    <property type="entry name" value="HAD-SF-IIIC"/>
    <property type="match status" value="1"/>
</dbReference>
<dbReference type="PANTHER" id="PTHR34203">
    <property type="entry name" value="METHYLTRANSFERASE, FKBM FAMILY PROTEIN"/>
    <property type="match status" value="1"/>
</dbReference>
<evidence type="ECO:0000259" key="5">
    <source>
        <dbReference type="PROSITE" id="PS50075"/>
    </source>
</evidence>
<comment type="caution">
    <text evidence="6">The sequence shown here is derived from an EMBL/GenBank/DDBJ whole genome shotgun (WGS) entry which is preliminary data.</text>
</comment>
<dbReference type="EMBL" id="JAAHFQ010000224">
    <property type="protein sequence ID" value="NER28515.1"/>
    <property type="molecule type" value="Genomic_DNA"/>
</dbReference>
<sequence length="863" mass="97602">NIGLFTLFVQQKCPNATVYSFEPAPHAFKKLESNARLYCKNANLFNCGLSSENKEETFTFYPNSSVFSGFHADNDQDEKAVRAVILNMLQQINAAQGEQLDAIADEFMAGRLDRETFQAQLRTLSSVIKEHNIERIDLLKLDAEKSELPVLQGIEDQHWEIIQQMVVEVHDQEGSVIKEVKRLLQEKGFELHIEEETLLHGSGLYNIYARRPWQTNTSSAKPVVNAAKIEQNVQDLGNALRSTASRLTTPYLICLCPASPTALADSKRSILYQQMERLLASYLDGVSGMYLLKSSELSASYPVSTYYDPHGDEFGHVPYTPAFYTALGTAIARKIHAIKSAPYKVIVLDCDQTLWKGVCGEDGVDGIEIDPPRKALQEFMVAQHDSGMLICLCSKNNQEDVWAVFEQRSEMPLKREQIVQARINWQPKSENIKSLAQELNLGLDSFIFVDDNPLECAEVQANCPAVLTLELPSEPNQIPQFLEHVWAFDHLKTTEEDKQRTALYQQNIERESFRKEALTFKDFLTGLGLEVKIAPIAGHTLARVSQLTQRTNQFNLTTIRRSESKIQQLCESGKLECLTVEVSDRFGDYGLVGVLLFEMGADAIKVDTFLLSCRALGRGVEHQMLAKLGTIAKERGLSWIDVSYIPTQKNQPALDFLDAVGISCKQQLGEGWLFKFPVNLAAELTYSPEVTESVNNSPSNPKAKHSEVNRQRQTLAIQQIATQLWDSEQILKLIESQKHRIRPPELESQFVAASNQLEEKLVKIWSEVLSIEQVGIYDNFFELGGTSLLMVQVFSKLQAIDSNISLVDLYKYPTINAQANYLRQKSDSQGQEQETFQEVDDRVRRKQHARKERKQKREVRKNG</sequence>
<evidence type="ECO:0000256" key="2">
    <source>
        <dbReference type="ARBA" id="ARBA00022450"/>
    </source>
</evidence>
<dbReference type="InterPro" id="IPR052514">
    <property type="entry name" value="SAM-dependent_MTase"/>
</dbReference>
<keyword evidence="2" id="KW-0596">Phosphopantetheine</keyword>
<dbReference type="InterPro" id="IPR036736">
    <property type="entry name" value="ACP-like_sf"/>
</dbReference>
<organism evidence="6">
    <name type="scientific">Symploca sp. SIO1C4</name>
    <dbReference type="NCBI Taxonomy" id="2607765"/>
    <lineage>
        <taxon>Bacteria</taxon>
        <taxon>Bacillati</taxon>
        <taxon>Cyanobacteriota</taxon>
        <taxon>Cyanophyceae</taxon>
        <taxon>Coleofasciculales</taxon>
        <taxon>Coleofasciculaceae</taxon>
        <taxon>Symploca</taxon>
    </lineage>
</organism>
<proteinExistence type="predicted"/>
<dbReference type="GO" id="GO:0008168">
    <property type="term" value="F:methyltransferase activity"/>
    <property type="evidence" value="ECO:0007669"/>
    <property type="project" value="UniProtKB-KW"/>
</dbReference>
<dbReference type="Gene3D" id="3.40.50.150">
    <property type="entry name" value="Vaccinia Virus protein VP39"/>
    <property type="match status" value="1"/>
</dbReference>
<dbReference type="Gene3D" id="1.10.1200.10">
    <property type="entry name" value="ACP-like"/>
    <property type="match status" value="1"/>
</dbReference>
<comment type="cofactor">
    <cofactor evidence="1">
        <name>pantetheine 4'-phosphate</name>
        <dbReference type="ChEBI" id="CHEBI:47942"/>
    </cofactor>
</comment>
<feature type="region of interest" description="Disordered" evidence="4">
    <location>
        <begin position="823"/>
        <end position="863"/>
    </location>
</feature>
<accession>A0A6B3NC55</accession>